<dbReference type="Gene3D" id="1.20.1070.10">
    <property type="entry name" value="Rhodopsin 7-helix transmembrane proteins"/>
    <property type="match status" value="1"/>
</dbReference>
<dbReference type="GO" id="GO:0004984">
    <property type="term" value="F:olfactory receptor activity"/>
    <property type="evidence" value="ECO:0007669"/>
    <property type="project" value="TreeGrafter"/>
</dbReference>
<dbReference type="PANTHER" id="PTHR31357:SF5">
    <property type="entry name" value="SERPENTINE RECEPTOR CLASS ALPHA-1-RELATED"/>
    <property type="match status" value="1"/>
</dbReference>
<dbReference type="AlphaFoldDB" id="A0A7I4XXJ6"/>
<comment type="similarity">
    <text evidence="5">Belongs to the nematode receptor-like protein sra family.</text>
</comment>
<evidence type="ECO:0000256" key="4">
    <source>
        <dbReference type="ARBA" id="ARBA00023136"/>
    </source>
</evidence>
<dbReference type="Pfam" id="PF10292">
    <property type="entry name" value="7TM_GPCR_Srab"/>
    <property type="match status" value="1"/>
</dbReference>
<evidence type="ECO:0000313" key="7">
    <source>
        <dbReference type="Proteomes" id="UP000025227"/>
    </source>
</evidence>
<organism evidence="7 8">
    <name type="scientific">Haemonchus contortus</name>
    <name type="common">Barber pole worm</name>
    <dbReference type="NCBI Taxonomy" id="6289"/>
    <lineage>
        <taxon>Eukaryota</taxon>
        <taxon>Metazoa</taxon>
        <taxon>Ecdysozoa</taxon>
        <taxon>Nematoda</taxon>
        <taxon>Chromadorea</taxon>
        <taxon>Rhabditida</taxon>
        <taxon>Rhabditina</taxon>
        <taxon>Rhabditomorpha</taxon>
        <taxon>Strongyloidea</taxon>
        <taxon>Trichostrongylidae</taxon>
        <taxon>Haemonchus</taxon>
    </lineage>
</organism>
<reference evidence="8" key="1">
    <citation type="submission" date="2020-12" db="UniProtKB">
        <authorList>
            <consortium name="WormBaseParasite"/>
        </authorList>
    </citation>
    <scope>IDENTIFICATION</scope>
    <source>
        <strain evidence="8">MHco3</strain>
    </source>
</reference>
<name>A0A7I4XXJ6_HAECO</name>
<dbReference type="OrthoDB" id="5820030at2759"/>
<feature type="transmembrane region" description="Helical" evidence="6">
    <location>
        <begin position="212"/>
        <end position="234"/>
    </location>
</feature>
<dbReference type="InterPro" id="IPR051080">
    <property type="entry name" value="Nematode_rcpt-like_serp_alpha"/>
</dbReference>
<keyword evidence="7" id="KW-1185">Reference proteome</keyword>
<evidence type="ECO:0000313" key="8">
    <source>
        <dbReference type="WBParaSite" id="HCON_00024890-00001"/>
    </source>
</evidence>
<feature type="transmembrane region" description="Helical" evidence="6">
    <location>
        <begin position="170"/>
        <end position="191"/>
    </location>
</feature>
<sequence length="311" mass="35458">MVILVFQIFLCILSIATNLLFIRYCKKALFFHKGCRVLLWTVIAVNILHSILILILQVTHVFKILTSVEACDVLVPPLFCFVFRMPATACFSAHVTVHLAMAIERGIATKQMSTYEKSDGRIGFIMAILSVIFALGIASYGMHKYNIEEETFYCSAATTDTINDTTTGGYLIVAMEAVILIMFGMLYIWNVKREKSASYDFCSKYQNRENLAVLRLLMPMVLLHFVIYSCFISANTIASSIRHLFGSNSAFRAYISAVYIVPVYTVCSPLLLWWIVNQHRRIRSQQLNIMSSKPTNIHDIYFSNYAEAWNR</sequence>
<feature type="transmembrane region" description="Helical" evidence="6">
    <location>
        <begin position="122"/>
        <end position="142"/>
    </location>
</feature>
<dbReference type="GO" id="GO:0016020">
    <property type="term" value="C:membrane"/>
    <property type="evidence" value="ECO:0007669"/>
    <property type="project" value="UniProtKB-SubCell"/>
</dbReference>
<dbReference type="PANTHER" id="PTHR31357">
    <property type="entry name" value="SERPENTINE RECEPTOR CLASS ALPHA-10"/>
    <property type="match status" value="1"/>
</dbReference>
<evidence type="ECO:0000256" key="3">
    <source>
        <dbReference type="ARBA" id="ARBA00022989"/>
    </source>
</evidence>
<dbReference type="Proteomes" id="UP000025227">
    <property type="component" value="Unplaced"/>
</dbReference>
<protein>
    <submittedName>
        <fullName evidence="8">Serpentine Receptor, class T</fullName>
    </submittedName>
</protein>
<proteinExistence type="inferred from homology"/>
<feature type="transmembrane region" description="Helical" evidence="6">
    <location>
        <begin position="74"/>
        <end position="101"/>
    </location>
</feature>
<comment type="subcellular location">
    <subcellularLocation>
        <location evidence="1">Membrane</location>
        <topology evidence="1">Multi-pass membrane protein</topology>
    </subcellularLocation>
</comment>
<evidence type="ECO:0000256" key="6">
    <source>
        <dbReference type="SAM" id="Phobius"/>
    </source>
</evidence>
<keyword evidence="4 6" id="KW-0472">Membrane</keyword>
<evidence type="ECO:0000256" key="2">
    <source>
        <dbReference type="ARBA" id="ARBA00022692"/>
    </source>
</evidence>
<feature type="transmembrane region" description="Helical" evidence="6">
    <location>
        <begin position="6"/>
        <end position="25"/>
    </location>
</feature>
<evidence type="ECO:0000256" key="5">
    <source>
        <dbReference type="ARBA" id="ARBA00037994"/>
    </source>
</evidence>
<accession>A0A7I4XXJ6</accession>
<keyword evidence="3 6" id="KW-1133">Transmembrane helix</keyword>
<evidence type="ECO:0000256" key="1">
    <source>
        <dbReference type="ARBA" id="ARBA00004141"/>
    </source>
</evidence>
<feature type="transmembrane region" description="Helical" evidence="6">
    <location>
        <begin position="37"/>
        <end position="62"/>
    </location>
</feature>
<keyword evidence="2 6" id="KW-0812">Transmembrane</keyword>
<dbReference type="WBParaSite" id="HCON_00024890-00001">
    <property type="protein sequence ID" value="HCON_00024890-00001"/>
    <property type="gene ID" value="HCON_00024890"/>
</dbReference>
<dbReference type="OMA" id="YLIVAME"/>
<dbReference type="InterPro" id="IPR019408">
    <property type="entry name" value="7TM_GPCR_serpentine_rcpt_Srab"/>
</dbReference>
<feature type="transmembrane region" description="Helical" evidence="6">
    <location>
        <begin position="254"/>
        <end position="276"/>
    </location>
</feature>